<keyword evidence="3" id="KW-1185">Reference proteome</keyword>
<proteinExistence type="predicted"/>
<dbReference type="AlphaFoldDB" id="A0AAD7TMM3"/>
<accession>A0AAD7TMM3</accession>
<protein>
    <submittedName>
        <fullName evidence="2">Uncharacterized protein</fullName>
    </submittedName>
</protein>
<name>A0AAD7TMM3_9APHY</name>
<comment type="caution">
    <text evidence="2">The sequence shown here is derived from an EMBL/GenBank/DDBJ whole genome shotgun (WGS) entry which is preliminary data.</text>
</comment>
<dbReference type="Proteomes" id="UP001215151">
    <property type="component" value="Unassembled WGS sequence"/>
</dbReference>
<evidence type="ECO:0000313" key="2">
    <source>
        <dbReference type="EMBL" id="KAJ8463639.1"/>
    </source>
</evidence>
<feature type="region of interest" description="Disordered" evidence="1">
    <location>
        <begin position="283"/>
        <end position="309"/>
    </location>
</feature>
<dbReference type="EMBL" id="JAPEVG010000380">
    <property type="protein sequence ID" value="KAJ8463639.1"/>
    <property type="molecule type" value="Genomic_DNA"/>
</dbReference>
<evidence type="ECO:0000256" key="1">
    <source>
        <dbReference type="SAM" id="MobiDB-lite"/>
    </source>
</evidence>
<evidence type="ECO:0000313" key="3">
    <source>
        <dbReference type="Proteomes" id="UP001215151"/>
    </source>
</evidence>
<sequence length="768" mass="84765">MVDVTDVPTDLWHIILPLACTDGGFTGTSFAHTCKTLYALALPYRFYSLALSSLAHLESFLDLVHRQPGDFRPYIAHLYISHSDHPCRRFQQSWSSMAQMTGALRGQYRRMAEGAKTDWNARLRVAFEAILNLAAPNLRTLSVAGNCAPVILYTLPKLEELAWMGPTLLPDLCDQHQPAHLAMPTGPPVSSTLPVLKRVHFIPGTSSEISPALRSLRVAANTLTHLRISNVHDNTVGAGVPLALAEALAPGACLCDDDGDDEECDDDPDNHYAGEAIYAVGFDGDSTDDTGDNAGGDSDNIEDVGHGAQQTASFRSATLPNLTHVIVRCTPSELGRHIVFADVEPRYLELLAQEFERRGQGTRRITSRAARLKKRDDCRFITAYGLTSDDYSHPSTAAKPASIHARIILPLACTDGGSTGESLVLTSTFFYTEASPFRFYSLAFDTLARSESFLAFVRRQPGDFRPQITHLYISHSDYPDDRFRWSWRTVVKMTEAGRARYRRTIQEEKVDWANRFRSAFDALIYLAAPNLCTLCVAEHCAPVVIRCSLPKLEELTWTGFTFLPGADVHSGPTSESPARVDGRSNTLPTLKRIHIVLGKTRPISSALLRPLHVAADTLTHVRISNVDITAMRMDLAGALVPSFYTDVFGQSPPASLFPPLALPALREVTIQNTSGGEFGVTAVASQPPTGVATVRTHNFGARDGGTGRIYLIEDRQRLDSHWRDRLKEEWLDRMDGGRGCWVQSAAEEGTRWKNIQSLPVWRRGPRPP</sequence>
<organism evidence="2 3">
    <name type="scientific">Trametes cubensis</name>
    <dbReference type="NCBI Taxonomy" id="1111947"/>
    <lineage>
        <taxon>Eukaryota</taxon>
        <taxon>Fungi</taxon>
        <taxon>Dikarya</taxon>
        <taxon>Basidiomycota</taxon>
        <taxon>Agaricomycotina</taxon>
        <taxon>Agaricomycetes</taxon>
        <taxon>Polyporales</taxon>
        <taxon>Polyporaceae</taxon>
        <taxon>Trametes</taxon>
    </lineage>
</organism>
<gene>
    <name evidence="2" type="ORF">ONZ51_g10118</name>
</gene>
<reference evidence="2" key="1">
    <citation type="submission" date="2022-11" db="EMBL/GenBank/DDBJ databases">
        <title>Genome Sequence of Cubamyces cubensis.</title>
        <authorList>
            <person name="Buettner E."/>
        </authorList>
    </citation>
    <scope>NUCLEOTIDE SEQUENCE</scope>
    <source>
        <strain evidence="2">MPL-01</strain>
    </source>
</reference>